<feature type="compositionally biased region" description="Polar residues" evidence="6">
    <location>
        <begin position="1"/>
        <end position="10"/>
    </location>
</feature>
<evidence type="ECO:0000256" key="3">
    <source>
        <dbReference type="ARBA" id="ARBA00010821"/>
    </source>
</evidence>
<dbReference type="GO" id="GO:0010494">
    <property type="term" value="C:cytoplasmic stress granule"/>
    <property type="evidence" value="ECO:0007669"/>
    <property type="project" value="UniProtKB-SubCell"/>
</dbReference>
<keyword evidence="4" id="KW-0963">Cytoplasm</keyword>
<evidence type="ECO:0000313" key="7">
    <source>
        <dbReference type="Ensembl" id="ENSCHIP00010037343.1"/>
    </source>
</evidence>
<sequence length="293" mass="31383">MGHSNLWSGSTAGGGSKGWVPTVETECSRGLGPRPWECGDQGKQRPRGSGSGVRGPDTPAMTSSPVSRVVYNGKRNSSPRSPPNSSEIFTPAHEENVRFIYEAWQGVERDLRSQMSGSERGLVEEYVEKVPNPSLKSKWGCPRREGPTRGQEGPPTGCFQDSLVGWPGSQGFQRQGQDKGQTLPLHLHLPLTILSLGSLQAHRPERPEAPEHAGRQEVLRRASAPPPASGRFGCSLPLATASPVGSAPGRGRGPCSQWAENPRTRTGMIDGQGLPLLPEPFLSSRGISGYPCP</sequence>
<evidence type="ECO:0000256" key="5">
    <source>
        <dbReference type="ARBA" id="ARBA00023242"/>
    </source>
</evidence>
<evidence type="ECO:0000256" key="1">
    <source>
        <dbReference type="ARBA" id="ARBA00004123"/>
    </source>
</evidence>
<evidence type="ECO:0000256" key="6">
    <source>
        <dbReference type="SAM" id="MobiDB-lite"/>
    </source>
</evidence>
<dbReference type="Ensembl" id="ENSCHIT00010052395.1">
    <property type="protein sequence ID" value="ENSCHIP00010037343.1"/>
    <property type="gene ID" value="ENSCHIG00010027719.1"/>
</dbReference>
<dbReference type="Pfam" id="PF14799">
    <property type="entry name" value="FAM195"/>
    <property type="match status" value="1"/>
</dbReference>
<feature type="region of interest" description="Disordered" evidence="6">
    <location>
        <begin position="1"/>
        <end position="90"/>
    </location>
</feature>
<evidence type="ECO:0000256" key="4">
    <source>
        <dbReference type="ARBA" id="ARBA00022490"/>
    </source>
</evidence>
<feature type="compositionally biased region" description="Basic and acidic residues" evidence="6">
    <location>
        <begin position="202"/>
        <end position="220"/>
    </location>
</feature>
<evidence type="ECO:0000256" key="2">
    <source>
        <dbReference type="ARBA" id="ARBA00004210"/>
    </source>
</evidence>
<keyword evidence="5" id="KW-0539">Nucleus</keyword>
<accession>A0A8C2S3R0</accession>
<dbReference type="GO" id="GO:0005634">
    <property type="term" value="C:nucleus"/>
    <property type="evidence" value="ECO:0007669"/>
    <property type="project" value="UniProtKB-SubCell"/>
</dbReference>
<dbReference type="AlphaFoldDB" id="A0A8C2S3R0"/>
<feature type="compositionally biased region" description="Low complexity" evidence="6">
    <location>
        <begin position="75"/>
        <end position="86"/>
    </location>
</feature>
<comment type="subcellular location">
    <subcellularLocation>
        <location evidence="2">Cytoplasm</location>
        <location evidence="2">Stress granule</location>
    </subcellularLocation>
    <subcellularLocation>
        <location evidence="1">Nucleus</location>
    </subcellularLocation>
</comment>
<organism evidence="7">
    <name type="scientific">Capra hircus</name>
    <name type="common">Goat</name>
    <dbReference type="NCBI Taxonomy" id="9925"/>
    <lineage>
        <taxon>Eukaryota</taxon>
        <taxon>Metazoa</taxon>
        <taxon>Chordata</taxon>
        <taxon>Craniata</taxon>
        <taxon>Vertebrata</taxon>
        <taxon>Euteleostomi</taxon>
        <taxon>Mammalia</taxon>
        <taxon>Eutheria</taxon>
        <taxon>Laurasiatheria</taxon>
        <taxon>Artiodactyla</taxon>
        <taxon>Ruminantia</taxon>
        <taxon>Pecora</taxon>
        <taxon>Bovidae</taxon>
        <taxon>Caprinae</taxon>
        <taxon>Capra</taxon>
    </lineage>
</organism>
<dbReference type="InterPro" id="IPR029428">
    <property type="entry name" value="MCRIP"/>
</dbReference>
<reference evidence="7" key="1">
    <citation type="submission" date="2019-03" db="EMBL/GenBank/DDBJ databases">
        <title>Genome sequencing and reference-guided assembly of Black Bengal Goat (Capra hircus).</title>
        <authorList>
            <person name="Siddiki A.Z."/>
            <person name="Baten A."/>
            <person name="Billah M."/>
            <person name="Alam M.A.U."/>
            <person name="Shawrob K.S.M."/>
            <person name="Saha S."/>
            <person name="Chowdhury M."/>
            <person name="Rahman A.H."/>
            <person name="Stear M."/>
            <person name="Miah G."/>
            <person name="Das G.B."/>
            <person name="Hossain M.M."/>
            <person name="Kumkum M."/>
            <person name="Islam M.S."/>
            <person name="Mollah A.M."/>
            <person name="Ahsan A."/>
            <person name="Tusar F."/>
            <person name="Khan M.K.I."/>
        </authorList>
    </citation>
    <scope>NUCLEOTIDE SEQUENCE [LARGE SCALE GENOMIC DNA]</scope>
</reference>
<protein>
    <recommendedName>
        <fullName evidence="8">MAPK regulated corepressor interacting protein 1</fullName>
    </recommendedName>
</protein>
<proteinExistence type="inferred from homology"/>
<feature type="region of interest" description="Disordered" evidence="6">
    <location>
        <begin position="137"/>
        <end position="178"/>
    </location>
</feature>
<name>A0A8C2S3R0_CAPHI</name>
<comment type="similarity">
    <text evidence="3">Belongs to the MCRIP family.</text>
</comment>
<feature type="region of interest" description="Disordered" evidence="6">
    <location>
        <begin position="201"/>
        <end position="293"/>
    </location>
</feature>
<reference evidence="7" key="2">
    <citation type="submission" date="2025-08" db="UniProtKB">
        <authorList>
            <consortium name="Ensembl"/>
        </authorList>
    </citation>
    <scope>IDENTIFICATION</scope>
</reference>
<evidence type="ECO:0008006" key="8">
    <source>
        <dbReference type="Google" id="ProtNLM"/>
    </source>
</evidence>